<comment type="caution">
    <text evidence="1">The sequence shown here is derived from an EMBL/GenBank/DDBJ whole genome shotgun (WGS) entry which is preliminary data.</text>
</comment>
<evidence type="ECO:0000313" key="2">
    <source>
        <dbReference type="Proteomes" id="UP001396334"/>
    </source>
</evidence>
<evidence type="ECO:0000313" key="1">
    <source>
        <dbReference type="EMBL" id="KAK9016748.1"/>
    </source>
</evidence>
<proteinExistence type="predicted"/>
<name>A0ABR2RVC4_9ROSI</name>
<gene>
    <name evidence="1" type="ORF">V6N11_079242</name>
</gene>
<reference evidence="1 2" key="1">
    <citation type="journal article" date="2024" name="G3 (Bethesda)">
        <title>Genome assembly of Hibiscus sabdariffa L. provides insights into metabolisms of medicinal natural products.</title>
        <authorList>
            <person name="Kim T."/>
        </authorList>
    </citation>
    <scope>NUCLEOTIDE SEQUENCE [LARGE SCALE GENOMIC DNA]</scope>
    <source>
        <strain evidence="1">TK-2024</strain>
        <tissue evidence="1">Old leaves</tissue>
    </source>
</reference>
<accession>A0ABR2RVC4</accession>
<organism evidence="1 2">
    <name type="scientific">Hibiscus sabdariffa</name>
    <name type="common">roselle</name>
    <dbReference type="NCBI Taxonomy" id="183260"/>
    <lineage>
        <taxon>Eukaryota</taxon>
        <taxon>Viridiplantae</taxon>
        <taxon>Streptophyta</taxon>
        <taxon>Embryophyta</taxon>
        <taxon>Tracheophyta</taxon>
        <taxon>Spermatophyta</taxon>
        <taxon>Magnoliopsida</taxon>
        <taxon>eudicotyledons</taxon>
        <taxon>Gunneridae</taxon>
        <taxon>Pentapetalae</taxon>
        <taxon>rosids</taxon>
        <taxon>malvids</taxon>
        <taxon>Malvales</taxon>
        <taxon>Malvaceae</taxon>
        <taxon>Malvoideae</taxon>
        <taxon>Hibiscus</taxon>
    </lineage>
</organism>
<keyword evidence="2" id="KW-1185">Reference proteome</keyword>
<dbReference type="Proteomes" id="UP001396334">
    <property type="component" value="Unassembled WGS sequence"/>
</dbReference>
<protein>
    <submittedName>
        <fullName evidence="1">Uncharacterized protein</fullName>
    </submittedName>
</protein>
<dbReference type="EMBL" id="JBBPBN010000020">
    <property type="protein sequence ID" value="KAK9016748.1"/>
    <property type="molecule type" value="Genomic_DNA"/>
</dbReference>
<sequence length="67" mass="7451">MDRVKRVVGIRGMGCQASFGALREGILMASSSPFGRFLFVCGSVQSSSSNKLMIHYRYFLEQKSEVV</sequence>